<evidence type="ECO:0000313" key="2">
    <source>
        <dbReference type="EMBL" id="VAW18819.1"/>
    </source>
</evidence>
<sequence length="166" mass="17602">MHPEFTLAWRRALPALTAVLTLAVFLYSATQAQAVPPRMSVTEAIAAAEKGEIVLIDIRTPAEWEQTGIGKGAIPLDMRGPDFVDTVVKIHAANPERPVALICAMGGRSGYVTKILERNGVTGIIDVAEGMFGSAAGKGWLKEGLPVYRGTEAEYKGLVEAVTGAL</sequence>
<protein>
    <recommendedName>
        <fullName evidence="1">Rhodanese domain-containing protein</fullName>
    </recommendedName>
</protein>
<proteinExistence type="predicted"/>
<feature type="domain" description="Rhodanese" evidence="1">
    <location>
        <begin position="49"/>
        <end position="149"/>
    </location>
</feature>
<dbReference type="SMART" id="SM00450">
    <property type="entry name" value="RHOD"/>
    <property type="match status" value="1"/>
</dbReference>
<evidence type="ECO:0000259" key="1">
    <source>
        <dbReference type="PROSITE" id="PS50206"/>
    </source>
</evidence>
<dbReference type="SUPFAM" id="SSF52821">
    <property type="entry name" value="Rhodanese/Cell cycle control phosphatase"/>
    <property type="match status" value="1"/>
</dbReference>
<organism evidence="2">
    <name type="scientific">hydrothermal vent metagenome</name>
    <dbReference type="NCBI Taxonomy" id="652676"/>
    <lineage>
        <taxon>unclassified sequences</taxon>
        <taxon>metagenomes</taxon>
        <taxon>ecological metagenomes</taxon>
    </lineage>
</organism>
<dbReference type="EMBL" id="UOEM01000119">
    <property type="protein sequence ID" value="VAW18819.1"/>
    <property type="molecule type" value="Genomic_DNA"/>
</dbReference>
<gene>
    <name evidence="2" type="ORF">MNBD_ALPHA09-1263</name>
</gene>
<dbReference type="InterPro" id="IPR036873">
    <property type="entry name" value="Rhodanese-like_dom_sf"/>
</dbReference>
<name>A0A3B0U317_9ZZZZ</name>
<dbReference type="PROSITE" id="PS50206">
    <property type="entry name" value="RHODANESE_3"/>
    <property type="match status" value="1"/>
</dbReference>
<reference evidence="2" key="1">
    <citation type="submission" date="2018-06" db="EMBL/GenBank/DDBJ databases">
        <authorList>
            <person name="Zhirakovskaya E."/>
        </authorList>
    </citation>
    <scope>NUCLEOTIDE SEQUENCE</scope>
</reference>
<dbReference type="Pfam" id="PF00581">
    <property type="entry name" value="Rhodanese"/>
    <property type="match status" value="1"/>
</dbReference>
<accession>A0A3B0U317</accession>
<dbReference type="Gene3D" id="3.40.250.10">
    <property type="entry name" value="Rhodanese-like domain"/>
    <property type="match status" value="1"/>
</dbReference>
<dbReference type="InterPro" id="IPR001763">
    <property type="entry name" value="Rhodanese-like_dom"/>
</dbReference>
<dbReference type="AlphaFoldDB" id="A0A3B0U317"/>
<dbReference type="CDD" id="cd00158">
    <property type="entry name" value="RHOD"/>
    <property type="match status" value="1"/>
</dbReference>